<feature type="non-terminal residue" evidence="4">
    <location>
        <position position="110"/>
    </location>
</feature>
<keyword evidence="2" id="KW-0175">Coiled coil</keyword>
<feature type="non-terminal residue" evidence="4">
    <location>
        <position position="1"/>
    </location>
</feature>
<proteinExistence type="predicted"/>
<comment type="caution">
    <text evidence="4">The sequence shown here is derived from an EMBL/GenBank/DDBJ whole genome shotgun (WGS) entry which is preliminary data.</text>
</comment>
<dbReference type="EMBL" id="VZUD01003425">
    <property type="protein sequence ID" value="NXV24846.1"/>
    <property type="molecule type" value="Genomic_DNA"/>
</dbReference>
<dbReference type="GO" id="GO:2000060">
    <property type="term" value="P:positive regulation of ubiquitin-dependent protein catabolic process"/>
    <property type="evidence" value="ECO:0007669"/>
    <property type="project" value="TreeGrafter"/>
</dbReference>
<dbReference type="InterPro" id="IPR008530">
    <property type="entry name" value="CCDC22"/>
</dbReference>
<evidence type="ECO:0000259" key="3">
    <source>
        <dbReference type="Pfam" id="PF05667"/>
    </source>
</evidence>
<dbReference type="PANTHER" id="PTHR15668:SF4">
    <property type="entry name" value="COILED-COIL DOMAIN-CONTAINING PROTEIN 22"/>
    <property type="match status" value="1"/>
</dbReference>
<evidence type="ECO:0000313" key="5">
    <source>
        <dbReference type="Proteomes" id="UP000578766"/>
    </source>
</evidence>
<evidence type="ECO:0000313" key="4">
    <source>
        <dbReference type="EMBL" id="NXV24846.1"/>
    </source>
</evidence>
<keyword evidence="5" id="KW-1185">Reference proteome</keyword>
<dbReference type="AlphaFoldDB" id="A0A7L3S9P0"/>
<evidence type="ECO:0000256" key="2">
    <source>
        <dbReference type="SAM" id="Coils"/>
    </source>
</evidence>
<accession>A0A7L3S9P0</accession>
<dbReference type="Proteomes" id="UP000578766">
    <property type="component" value="Unassembled WGS sequence"/>
</dbReference>
<sequence>PPRTPPQDAGTRQASEEAALEETLAQLEAEIEGCRREVRDAQLSLTQAEAEVQQGRLALGGREDTLRLKGRVVELLPDAQSNMAKLQSVVEASSRRIVSLAGQWERHRGP</sequence>
<gene>
    <name evidence="4" type="primary">Ccdc22</name>
    <name evidence="4" type="ORF">CEPGRY_R16158</name>
</gene>
<dbReference type="Pfam" id="PF05667">
    <property type="entry name" value="CCDC22_CC"/>
    <property type="match status" value="1"/>
</dbReference>
<reference evidence="4 5" key="1">
    <citation type="submission" date="2019-09" db="EMBL/GenBank/DDBJ databases">
        <title>Bird 10,000 Genomes (B10K) Project - Family phase.</title>
        <authorList>
            <person name="Zhang G."/>
        </authorList>
    </citation>
    <scope>NUCLEOTIDE SEQUENCE [LARGE SCALE GENOMIC DNA]</scope>
    <source>
        <strain evidence="4">OUT-0020</strain>
        <tissue evidence="4">Liver</tissue>
    </source>
</reference>
<feature type="domain" description="CCDC22 coiled-coil" evidence="3">
    <location>
        <begin position="7"/>
        <end position="110"/>
    </location>
</feature>
<dbReference type="InterPro" id="IPR048348">
    <property type="entry name" value="CCDC22_CC"/>
</dbReference>
<organism evidence="4 5">
    <name type="scientific">Cepphus grylle</name>
    <name type="common">Black guillemot</name>
    <name type="synonym">Alca grylle</name>
    <dbReference type="NCBI Taxonomy" id="28697"/>
    <lineage>
        <taxon>Eukaryota</taxon>
        <taxon>Metazoa</taxon>
        <taxon>Chordata</taxon>
        <taxon>Craniata</taxon>
        <taxon>Vertebrata</taxon>
        <taxon>Euteleostomi</taxon>
        <taxon>Archelosauria</taxon>
        <taxon>Archosauria</taxon>
        <taxon>Dinosauria</taxon>
        <taxon>Saurischia</taxon>
        <taxon>Theropoda</taxon>
        <taxon>Coelurosauria</taxon>
        <taxon>Aves</taxon>
        <taxon>Neognathae</taxon>
        <taxon>Neoaves</taxon>
        <taxon>Charadriiformes</taxon>
        <taxon>Alcidae</taxon>
        <taxon>Cepphus</taxon>
    </lineage>
</organism>
<feature type="coiled-coil region" evidence="2">
    <location>
        <begin position="17"/>
        <end position="51"/>
    </location>
</feature>
<dbReference type="GO" id="GO:0097602">
    <property type="term" value="F:cullin family protein binding"/>
    <property type="evidence" value="ECO:0007669"/>
    <property type="project" value="TreeGrafter"/>
</dbReference>
<dbReference type="PANTHER" id="PTHR15668">
    <property type="entry name" value="JM1 PROTEIN"/>
    <property type="match status" value="1"/>
</dbReference>
<evidence type="ECO:0000256" key="1">
    <source>
        <dbReference type="ARBA" id="ARBA00016694"/>
    </source>
</evidence>
<protein>
    <recommendedName>
        <fullName evidence="1">Coiled-coil domain-containing protein 22</fullName>
    </recommendedName>
</protein>
<name>A0A7L3S9P0_CEPGR</name>